<dbReference type="InterPro" id="IPR012340">
    <property type="entry name" value="NA-bd_OB-fold"/>
</dbReference>
<protein>
    <recommendedName>
        <fullName evidence="2 7">DNA repair protein RecO</fullName>
    </recommendedName>
    <alternativeName>
        <fullName evidence="6 7">Recombination protein O</fullName>
    </alternativeName>
</protein>
<dbReference type="InterPro" id="IPR003717">
    <property type="entry name" value="RecO"/>
</dbReference>
<name>A0ABT1VYL1_9PROT</name>
<dbReference type="NCBIfam" id="TIGR00613">
    <property type="entry name" value="reco"/>
    <property type="match status" value="1"/>
</dbReference>
<comment type="caution">
    <text evidence="9">The sequence shown here is derived from an EMBL/GenBank/DDBJ whole genome shotgun (WGS) entry which is preliminary data.</text>
</comment>
<evidence type="ECO:0000256" key="2">
    <source>
        <dbReference type="ARBA" id="ARBA00021310"/>
    </source>
</evidence>
<evidence type="ECO:0000259" key="8">
    <source>
        <dbReference type="Pfam" id="PF11967"/>
    </source>
</evidence>
<dbReference type="InterPro" id="IPR022572">
    <property type="entry name" value="DNA_rep/recomb_RecO_N"/>
</dbReference>
<dbReference type="InterPro" id="IPR037278">
    <property type="entry name" value="ARFGAP/RecO"/>
</dbReference>
<keyword evidence="10" id="KW-1185">Reference proteome</keyword>
<keyword evidence="4 7" id="KW-0233">DNA recombination</keyword>
<dbReference type="HAMAP" id="MF_00201">
    <property type="entry name" value="RecO"/>
    <property type="match status" value="1"/>
</dbReference>
<dbReference type="InterPro" id="IPR042242">
    <property type="entry name" value="RecO_C"/>
</dbReference>
<organism evidence="9 10">
    <name type="scientific">Rhizosaccharibacter radicis</name>
    <dbReference type="NCBI Taxonomy" id="2782605"/>
    <lineage>
        <taxon>Bacteria</taxon>
        <taxon>Pseudomonadati</taxon>
        <taxon>Pseudomonadota</taxon>
        <taxon>Alphaproteobacteria</taxon>
        <taxon>Acetobacterales</taxon>
        <taxon>Acetobacteraceae</taxon>
        <taxon>Rhizosaccharibacter</taxon>
    </lineage>
</organism>
<comment type="function">
    <text evidence="7">Involved in DNA repair and RecF pathway recombination.</text>
</comment>
<accession>A0ABT1VYL1</accession>
<evidence type="ECO:0000256" key="3">
    <source>
        <dbReference type="ARBA" id="ARBA00022763"/>
    </source>
</evidence>
<dbReference type="SUPFAM" id="SSF57863">
    <property type="entry name" value="ArfGap/RecO-like zinc finger"/>
    <property type="match status" value="1"/>
</dbReference>
<evidence type="ECO:0000256" key="1">
    <source>
        <dbReference type="ARBA" id="ARBA00007452"/>
    </source>
</evidence>
<feature type="domain" description="DNA replication/recombination mediator RecO N-terminal" evidence="8">
    <location>
        <begin position="1"/>
        <end position="75"/>
    </location>
</feature>
<evidence type="ECO:0000313" key="10">
    <source>
        <dbReference type="Proteomes" id="UP001524547"/>
    </source>
</evidence>
<evidence type="ECO:0000256" key="5">
    <source>
        <dbReference type="ARBA" id="ARBA00023204"/>
    </source>
</evidence>
<proteinExistence type="inferred from homology"/>
<dbReference type="Pfam" id="PF02565">
    <property type="entry name" value="RecO_C"/>
    <property type="match status" value="1"/>
</dbReference>
<keyword evidence="5 7" id="KW-0234">DNA repair</keyword>
<evidence type="ECO:0000256" key="7">
    <source>
        <dbReference type="HAMAP-Rule" id="MF_00201"/>
    </source>
</evidence>
<reference evidence="9 10" key="1">
    <citation type="submission" date="2022-06" db="EMBL/GenBank/DDBJ databases">
        <title>Rhizosaccharibacter gen. nov. sp. nov. KSS12, endophytic bacteria isolated from sugarcane.</title>
        <authorList>
            <person name="Pitiwittayakul N."/>
        </authorList>
    </citation>
    <scope>NUCLEOTIDE SEQUENCE [LARGE SCALE GENOMIC DNA]</scope>
    <source>
        <strain evidence="9 10">KSS12</strain>
    </source>
</reference>
<dbReference type="Gene3D" id="2.40.50.140">
    <property type="entry name" value="Nucleic acid-binding proteins"/>
    <property type="match status" value="1"/>
</dbReference>
<evidence type="ECO:0000256" key="6">
    <source>
        <dbReference type="ARBA" id="ARBA00033409"/>
    </source>
</evidence>
<dbReference type="Gene3D" id="1.20.1440.120">
    <property type="entry name" value="Recombination protein O, C-terminal domain"/>
    <property type="match status" value="1"/>
</dbReference>
<keyword evidence="3 7" id="KW-0227">DNA damage</keyword>
<dbReference type="Pfam" id="PF11967">
    <property type="entry name" value="RecO_N"/>
    <property type="match status" value="1"/>
</dbReference>
<dbReference type="EMBL" id="JAMZEJ010000006">
    <property type="protein sequence ID" value="MCQ8241419.1"/>
    <property type="molecule type" value="Genomic_DNA"/>
</dbReference>
<dbReference type="RefSeq" id="WP_422920159.1">
    <property type="nucleotide sequence ID" value="NZ_JAMZEJ010000006.1"/>
</dbReference>
<evidence type="ECO:0000256" key="4">
    <source>
        <dbReference type="ARBA" id="ARBA00023172"/>
    </source>
</evidence>
<evidence type="ECO:0000313" key="9">
    <source>
        <dbReference type="EMBL" id="MCQ8241419.1"/>
    </source>
</evidence>
<comment type="similarity">
    <text evidence="1 7">Belongs to the RecO family.</text>
</comment>
<dbReference type="PANTHER" id="PTHR33991">
    <property type="entry name" value="DNA REPAIR PROTEIN RECO"/>
    <property type="match status" value="1"/>
</dbReference>
<gene>
    <name evidence="7 9" type="primary">recO</name>
    <name evidence="9" type="ORF">NFI88_11285</name>
</gene>
<dbReference type="Proteomes" id="UP001524547">
    <property type="component" value="Unassembled WGS sequence"/>
</dbReference>
<dbReference type="SUPFAM" id="SSF50249">
    <property type="entry name" value="Nucleic acid-binding proteins"/>
    <property type="match status" value="1"/>
</dbReference>
<sequence>MEWDAPALVLSAHAHGEGGAVAHVLTAEHGAFRGLVRGGAGRKDAATWQAGNMVSARWFARLPEQLGTLSAELVHPSAARIMAHRLPLALLSAACALADAALPEREPHPRVFDGLLALLTLLSVDPSEGARRGPAAFLRWEALVLSDLGYGLDLSGCAVTGQTTGLRWVSPRTGRAVSDEAAGPWRDRLLPLPPLFLDPSEDGTPSQWRDGLRLTGAFLQRDLFGQRHRPLPAARSRLHDLLDAAPAEGGSGTSA</sequence>
<dbReference type="PANTHER" id="PTHR33991:SF1">
    <property type="entry name" value="DNA REPAIR PROTEIN RECO"/>
    <property type="match status" value="1"/>
</dbReference>